<name>V7HV78_9LACO</name>
<keyword evidence="2" id="KW-1185">Reference proteome</keyword>
<reference evidence="1 2" key="1">
    <citation type="journal article" date="2014" name="Genome Announc.">
        <title>The Genome of the Predominant Equine Lactobacillus Species, Lactobacillus equi, Is Reflective of Its Lifestyle Adaptations to an Herbivorous Host.</title>
        <authorList>
            <person name="O'Donnell M.M."/>
            <person name="Harris H.M."/>
            <person name="O'Toole P.W."/>
            <person name="Ross R.P."/>
        </authorList>
    </citation>
    <scope>NUCLEOTIDE SEQUENCE [LARGE SCALE GENOMIC DNA]</scope>
    <source>
        <strain evidence="1 2">DPC 6820</strain>
    </source>
</reference>
<dbReference type="Proteomes" id="UP000018559">
    <property type="component" value="Unassembled WGS sequence"/>
</dbReference>
<organism evidence="1 2">
    <name type="scientific">Ligilactobacillus equi DPC 6820</name>
    <dbReference type="NCBI Taxonomy" id="1392007"/>
    <lineage>
        <taxon>Bacteria</taxon>
        <taxon>Bacillati</taxon>
        <taxon>Bacillota</taxon>
        <taxon>Bacilli</taxon>
        <taxon>Lactobacillales</taxon>
        <taxon>Lactobacillaceae</taxon>
        <taxon>Ligilactobacillus</taxon>
    </lineage>
</organism>
<proteinExistence type="predicted"/>
<gene>
    <name evidence="1" type="ORF">LEQ_0102</name>
</gene>
<sequence length="71" mass="7428">MLSLTTLSEVDSLATLSEVVSLVDVLSLTTLSDVVSLDTSDELLVDCDALALLVSDSLELVKLSDLDATSD</sequence>
<dbReference type="EMBL" id="AWWH01000158">
    <property type="protein sequence ID" value="ETA73797.1"/>
    <property type="molecule type" value="Genomic_DNA"/>
</dbReference>
<dbReference type="AlphaFoldDB" id="V7HV78"/>
<evidence type="ECO:0000313" key="2">
    <source>
        <dbReference type="Proteomes" id="UP000018559"/>
    </source>
</evidence>
<comment type="caution">
    <text evidence="1">The sequence shown here is derived from an EMBL/GenBank/DDBJ whole genome shotgun (WGS) entry which is preliminary data.</text>
</comment>
<accession>V7HV78</accession>
<evidence type="ECO:0000313" key="1">
    <source>
        <dbReference type="EMBL" id="ETA73797.1"/>
    </source>
</evidence>
<protein>
    <submittedName>
        <fullName evidence="1">Uncharacterized protein</fullName>
    </submittedName>
</protein>